<feature type="domain" description="Fe/B12 periplasmic-binding" evidence="1">
    <location>
        <begin position="2"/>
        <end position="291"/>
    </location>
</feature>
<sequence length="306" mass="33410">MKIVSLLPSATELICGLGLRDQLVGVSHECDYPPSVVGLPILTSSRIPRGLDSGEIDRLVTDQLKNDEALYDLLMEPLTILEPDLIVAQALCDVCAVSGNDVANAIHSLPYNPQVVNLEPICLNDVLDTVDLLALAANCVQEGLRYRAELQDRINLVANRSATIATADKPKVALLDWLDPLFDGGHWSPEIIELSGGEPCFGVKQEPSQRRNWTELIEAKPDIIFIALCGFNVERSMQDASIFLNSAGFTRLKAKNNTKVFLVDGNAYFSRPGPRLVDALEIMAHSLHPAIHYLPEALPSAIQLNA</sequence>
<evidence type="ECO:0000259" key="1">
    <source>
        <dbReference type="PROSITE" id="PS50983"/>
    </source>
</evidence>
<dbReference type="SUPFAM" id="SSF53807">
    <property type="entry name" value="Helical backbone' metal receptor"/>
    <property type="match status" value="1"/>
</dbReference>
<dbReference type="InterPro" id="IPR051030">
    <property type="entry name" value="Vitamin_B12-ABC_binding"/>
</dbReference>
<accession>A0A0R2UH89</accession>
<proteinExistence type="predicted"/>
<dbReference type="EMBL" id="LICA01000013">
    <property type="protein sequence ID" value="KRO97186.1"/>
    <property type="molecule type" value="Genomic_DNA"/>
</dbReference>
<comment type="caution">
    <text evidence="2">The sequence shown here is derived from an EMBL/GenBank/DDBJ whole genome shotgun (WGS) entry which is preliminary data.</text>
</comment>
<reference evidence="2 3" key="1">
    <citation type="submission" date="2015-10" db="EMBL/GenBank/DDBJ databases">
        <title>Metagenome-Assembled Genomes uncover a global brackish microbiome.</title>
        <authorList>
            <person name="Hugerth L.W."/>
            <person name="Larsson J."/>
            <person name="Alneberg J."/>
            <person name="Lindh M.V."/>
            <person name="Legrand C."/>
            <person name="Pinhassi J."/>
            <person name="Andersson A.F."/>
        </authorList>
    </citation>
    <scope>NUCLEOTIDE SEQUENCE [LARGE SCALE GENOMIC DNA]</scope>
    <source>
        <strain evidence="2">BACL26 MAG-121220-bin70</strain>
    </source>
</reference>
<dbReference type="PANTHER" id="PTHR42860">
    <property type="entry name" value="VITAMIN B12-BINDING PROTEIN"/>
    <property type="match status" value="1"/>
</dbReference>
<evidence type="ECO:0000313" key="3">
    <source>
        <dbReference type="Proteomes" id="UP000051213"/>
    </source>
</evidence>
<gene>
    <name evidence="2" type="ORF">ABS24_04185</name>
</gene>
<protein>
    <submittedName>
        <fullName evidence="2">ABC transporter substrate-binding protein</fullName>
    </submittedName>
</protein>
<name>A0A0R2UH89_9GAMM</name>
<evidence type="ECO:0000313" key="2">
    <source>
        <dbReference type="EMBL" id="KRO97186.1"/>
    </source>
</evidence>
<dbReference type="Proteomes" id="UP000051213">
    <property type="component" value="Unassembled WGS sequence"/>
</dbReference>
<dbReference type="InterPro" id="IPR002491">
    <property type="entry name" value="ABC_transptr_periplasmic_BD"/>
</dbReference>
<organism evidence="2 3">
    <name type="scientific">SAR92 bacterium BACL26 MAG-121220-bin70</name>
    <dbReference type="NCBI Taxonomy" id="1655626"/>
    <lineage>
        <taxon>Bacteria</taxon>
        <taxon>Pseudomonadati</taxon>
        <taxon>Pseudomonadota</taxon>
        <taxon>Gammaproteobacteria</taxon>
        <taxon>Cellvibrionales</taxon>
        <taxon>Porticoccaceae</taxon>
        <taxon>SAR92 clade</taxon>
    </lineage>
</organism>
<dbReference type="Pfam" id="PF01497">
    <property type="entry name" value="Peripla_BP_2"/>
    <property type="match status" value="1"/>
</dbReference>
<dbReference type="PANTHER" id="PTHR42860:SF1">
    <property type="entry name" value="VITAMIN B12-BINDING PROTEIN"/>
    <property type="match status" value="1"/>
</dbReference>
<dbReference type="AlphaFoldDB" id="A0A0R2UH89"/>
<dbReference type="PROSITE" id="PS50983">
    <property type="entry name" value="FE_B12_PBP"/>
    <property type="match status" value="1"/>
</dbReference>
<dbReference type="Gene3D" id="3.40.50.1980">
    <property type="entry name" value="Nitrogenase molybdenum iron protein domain"/>
    <property type="match status" value="2"/>
</dbReference>